<dbReference type="EMBL" id="KV907507">
    <property type="protein sequence ID" value="OOF92513.1"/>
    <property type="molecule type" value="Genomic_DNA"/>
</dbReference>
<reference evidence="3" key="1">
    <citation type="journal article" date="2017" name="Genome Biol.">
        <title>Comparative genomics reveals high biological diversity and specific adaptations in the industrially and medically important fungal genus Aspergillus.</title>
        <authorList>
            <person name="de Vries R.P."/>
            <person name="Riley R."/>
            <person name="Wiebenga A."/>
            <person name="Aguilar-Osorio G."/>
            <person name="Amillis S."/>
            <person name="Uchima C.A."/>
            <person name="Anderluh G."/>
            <person name="Asadollahi M."/>
            <person name="Askin M."/>
            <person name="Barry K."/>
            <person name="Battaglia E."/>
            <person name="Bayram O."/>
            <person name="Benocci T."/>
            <person name="Braus-Stromeyer S.A."/>
            <person name="Caldana C."/>
            <person name="Canovas D."/>
            <person name="Cerqueira G.C."/>
            <person name="Chen F."/>
            <person name="Chen W."/>
            <person name="Choi C."/>
            <person name="Clum A."/>
            <person name="Dos Santos R.A."/>
            <person name="Damasio A.R."/>
            <person name="Diallinas G."/>
            <person name="Emri T."/>
            <person name="Fekete E."/>
            <person name="Flipphi M."/>
            <person name="Freyberg S."/>
            <person name="Gallo A."/>
            <person name="Gournas C."/>
            <person name="Habgood R."/>
            <person name="Hainaut M."/>
            <person name="Harispe M.L."/>
            <person name="Henrissat B."/>
            <person name="Hilden K.S."/>
            <person name="Hope R."/>
            <person name="Hossain A."/>
            <person name="Karabika E."/>
            <person name="Karaffa L."/>
            <person name="Karanyi Z."/>
            <person name="Krasevec N."/>
            <person name="Kuo A."/>
            <person name="Kusch H."/>
            <person name="LaButti K."/>
            <person name="Lagendijk E.L."/>
            <person name="Lapidus A."/>
            <person name="Levasseur A."/>
            <person name="Lindquist E."/>
            <person name="Lipzen A."/>
            <person name="Logrieco A.F."/>
            <person name="MacCabe A."/>
            <person name="Maekelae M.R."/>
            <person name="Malavazi I."/>
            <person name="Melin P."/>
            <person name="Meyer V."/>
            <person name="Mielnichuk N."/>
            <person name="Miskei M."/>
            <person name="Molnar A.P."/>
            <person name="Mule G."/>
            <person name="Ngan C.Y."/>
            <person name="Orejas M."/>
            <person name="Orosz E."/>
            <person name="Ouedraogo J.P."/>
            <person name="Overkamp K.M."/>
            <person name="Park H.-S."/>
            <person name="Perrone G."/>
            <person name="Piumi F."/>
            <person name="Punt P.J."/>
            <person name="Ram A.F."/>
            <person name="Ramon A."/>
            <person name="Rauscher S."/>
            <person name="Record E."/>
            <person name="Riano-Pachon D.M."/>
            <person name="Robert V."/>
            <person name="Roehrig J."/>
            <person name="Ruller R."/>
            <person name="Salamov A."/>
            <person name="Salih N.S."/>
            <person name="Samson R.A."/>
            <person name="Sandor E."/>
            <person name="Sanguinetti M."/>
            <person name="Schuetze T."/>
            <person name="Sepcic K."/>
            <person name="Shelest E."/>
            <person name="Sherlock G."/>
            <person name="Sophianopoulou V."/>
            <person name="Squina F.M."/>
            <person name="Sun H."/>
            <person name="Susca A."/>
            <person name="Todd R.B."/>
            <person name="Tsang A."/>
            <person name="Unkles S.E."/>
            <person name="van de Wiele N."/>
            <person name="van Rossen-Uffink D."/>
            <person name="Oliveira J.V."/>
            <person name="Vesth T.C."/>
            <person name="Visser J."/>
            <person name="Yu J.-H."/>
            <person name="Zhou M."/>
            <person name="Andersen M.R."/>
            <person name="Archer D.B."/>
            <person name="Baker S.E."/>
            <person name="Benoit I."/>
            <person name="Brakhage A.A."/>
            <person name="Braus G.H."/>
            <person name="Fischer R."/>
            <person name="Frisvad J.C."/>
            <person name="Goldman G.H."/>
            <person name="Houbraken J."/>
            <person name="Oakley B."/>
            <person name="Pocsi I."/>
            <person name="Scazzocchio C."/>
            <person name="Seiboth B."/>
            <person name="vanKuyk P.A."/>
            <person name="Wortman J."/>
            <person name="Dyer P.S."/>
            <person name="Grigoriev I.V."/>
        </authorList>
    </citation>
    <scope>NUCLEOTIDE SEQUENCE [LARGE SCALE GENOMIC DNA]</scope>
    <source>
        <strain evidence="3">ITEM 5010</strain>
    </source>
</reference>
<evidence type="ECO:0000313" key="2">
    <source>
        <dbReference type="EMBL" id="OOF92513.1"/>
    </source>
</evidence>
<gene>
    <name evidence="2" type="ORF">ASPCADRAFT_210414</name>
</gene>
<feature type="region of interest" description="Disordered" evidence="1">
    <location>
        <begin position="37"/>
        <end position="62"/>
    </location>
</feature>
<feature type="region of interest" description="Disordered" evidence="1">
    <location>
        <begin position="1"/>
        <end position="23"/>
    </location>
</feature>
<feature type="compositionally biased region" description="Basic and acidic residues" evidence="1">
    <location>
        <begin position="44"/>
        <end position="62"/>
    </location>
</feature>
<organism evidence="2 3">
    <name type="scientific">Aspergillus carbonarius (strain ITEM 5010)</name>
    <dbReference type="NCBI Taxonomy" id="602072"/>
    <lineage>
        <taxon>Eukaryota</taxon>
        <taxon>Fungi</taxon>
        <taxon>Dikarya</taxon>
        <taxon>Ascomycota</taxon>
        <taxon>Pezizomycotina</taxon>
        <taxon>Eurotiomycetes</taxon>
        <taxon>Eurotiomycetidae</taxon>
        <taxon>Eurotiales</taxon>
        <taxon>Aspergillaceae</taxon>
        <taxon>Aspergillus</taxon>
        <taxon>Aspergillus subgen. Circumdati</taxon>
    </lineage>
</organism>
<evidence type="ECO:0000256" key="1">
    <source>
        <dbReference type="SAM" id="MobiDB-lite"/>
    </source>
</evidence>
<keyword evidence="3" id="KW-1185">Reference proteome</keyword>
<accession>A0A1R3RDF4</accession>
<protein>
    <submittedName>
        <fullName evidence="2">Uncharacterized protein</fullName>
    </submittedName>
</protein>
<dbReference type="VEuPathDB" id="FungiDB:ASPCADRAFT_210414"/>
<dbReference type="Proteomes" id="UP000188318">
    <property type="component" value="Unassembled WGS sequence"/>
</dbReference>
<evidence type="ECO:0000313" key="3">
    <source>
        <dbReference type="Proteomes" id="UP000188318"/>
    </source>
</evidence>
<sequence>MVTSADKGRAAAHSTGEVANAHSVIQSNAGQLRVQHAIFGGSSDGDRGEESNNGEETHFECG</sequence>
<dbReference type="AlphaFoldDB" id="A0A1R3RDF4"/>
<name>A0A1R3RDF4_ASPC5</name>
<proteinExistence type="predicted"/>